<feature type="compositionally biased region" description="Acidic residues" evidence="1">
    <location>
        <begin position="25"/>
        <end position="38"/>
    </location>
</feature>
<dbReference type="EMBL" id="LOPU01000031">
    <property type="protein sequence ID" value="KTG08411.1"/>
    <property type="molecule type" value="Genomic_DNA"/>
</dbReference>
<dbReference type="Proteomes" id="UP000054387">
    <property type="component" value="Unassembled WGS sequence"/>
</dbReference>
<feature type="transmembrane region" description="Helical" evidence="2">
    <location>
        <begin position="160"/>
        <end position="181"/>
    </location>
</feature>
<evidence type="ECO:0000256" key="1">
    <source>
        <dbReference type="SAM" id="MobiDB-lite"/>
    </source>
</evidence>
<feature type="transmembrane region" description="Helical" evidence="2">
    <location>
        <begin position="74"/>
        <end position="91"/>
    </location>
</feature>
<keyword evidence="2" id="KW-0812">Transmembrane</keyword>
<keyword evidence="4" id="KW-1185">Reference proteome</keyword>
<organism evidence="3 4">
    <name type="scientific">Haloprofundus marisrubri</name>
    <dbReference type="NCBI Taxonomy" id="1514971"/>
    <lineage>
        <taxon>Archaea</taxon>
        <taxon>Methanobacteriati</taxon>
        <taxon>Methanobacteriota</taxon>
        <taxon>Stenosarchaea group</taxon>
        <taxon>Halobacteria</taxon>
        <taxon>Halobacteriales</taxon>
        <taxon>Haloferacaceae</taxon>
        <taxon>Haloprofundus</taxon>
    </lineage>
</organism>
<feature type="compositionally biased region" description="Basic and acidic residues" evidence="1">
    <location>
        <begin position="1"/>
        <end position="24"/>
    </location>
</feature>
<evidence type="ECO:0000313" key="3">
    <source>
        <dbReference type="EMBL" id="KTG08411.1"/>
    </source>
</evidence>
<proteinExistence type="predicted"/>
<feature type="transmembrane region" description="Helical" evidence="2">
    <location>
        <begin position="51"/>
        <end position="68"/>
    </location>
</feature>
<sequence length="187" mass="19866">MPSQRKVGETEEVREVEETGKPGEDGETEEAEEAEEAEETRARAVDVTESLALLLVPTLLVGGSVALFAGSDSATGGLLVGGMFGAILMGLRRGFYAVRTESGVERRLRTYDAADDNNPWVRLASVEYPEKYDRFLALGLAVLGVGAFALVPFVGGGFEWGIRFVAVGLFGVVSSLLVVGVSHNQAD</sequence>
<name>A0A0W1R587_9EURY</name>
<comment type="caution">
    <text evidence="3">The sequence shown here is derived from an EMBL/GenBank/DDBJ whole genome shotgun (WGS) entry which is preliminary data.</text>
</comment>
<dbReference type="RefSeq" id="WP_058583131.1">
    <property type="nucleotide sequence ID" value="NZ_LOPU01000031.1"/>
</dbReference>
<protein>
    <submittedName>
        <fullName evidence="3">Uncharacterized protein</fullName>
    </submittedName>
</protein>
<gene>
    <name evidence="3" type="ORF">AUR64_19475</name>
</gene>
<dbReference type="OrthoDB" id="351378at2157"/>
<evidence type="ECO:0000313" key="4">
    <source>
        <dbReference type="Proteomes" id="UP000054387"/>
    </source>
</evidence>
<keyword evidence="2" id="KW-1133">Transmembrane helix</keyword>
<feature type="transmembrane region" description="Helical" evidence="2">
    <location>
        <begin position="135"/>
        <end position="154"/>
    </location>
</feature>
<keyword evidence="2" id="KW-0472">Membrane</keyword>
<feature type="region of interest" description="Disordered" evidence="1">
    <location>
        <begin position="1"/>
        <end position="43"/>
    </location>
</feature>
<evidence type="ECO:0000256" key="2">
    <source>
        <dbReference type="SAM" id="Phobius"/>
    </source>
</evidence>
<dbReference type="AlphaFoldDB" id="A0A0W1R587"/>
<reference evidence="3 4" key="1">
    <citation type="submission" date="2015-12" db="EMBL/GenBank/DDBJ databases">
        <title>Haloprofundus marisrubri gen. nov., sp. nov., an extremely halophilic archaeon isolated from the Discovery deep brine-seawater interface in the Red Sea.</title>
        <authorList>
            <person name="Zhang G."/>
            <person name="Stingl U."/>
            <person name="Rashid M."/>
        </authorList>
    </citation>
    <scope>NUCLEOTIDE SEQUENCE [LARGE SCALE GENOMIC DNA]</scope>
    <source>
        <strain evidence="3 4">SB9</strain>
    </source>
</reference>
<accession>A0A0W1R587</accession>